<name>A0A0A9CZA2_ARUDO</name>
<evidence type="ECO:0000313" key="1">
    <source>
        <dbReference type="EMBL" id="JAD78705.1"/>
    </source>
</evidence>
<accession>A0A0A9CZA2</accession>
<protein>
    <submittedName>
        <fullName evidence="1">Uncharacterized protein</fullName>
    </submittedName>
</protein>
<reference evidence="1" key="1">
    <citation type="submission" date="2014-09" db="EMBL/GenBank/DDBJ databases">
        <authorList>
            <person name="Magalhaes I.L.F."/>
            <person name="Oliveira U."/>
            <person name="Santos F.R."/>
            <person name="Vidigal T.H.D.A."/>
            <person name="Brescovit A.D."/>
            <person name="Santos A.J."/>
        </authorList>
    </citation>
    <scope>NUCLEOTIDE SEQUENCE</scope>
    <source>
        <tissue evidence="1">Shoot tissue taken approximately 20 cm above the soil surface</tissue>
    </source>
</reference>
<organism evidence="1">
    <name type="scientific">Arundo donax</name>
    <name type="common">Giant reed</name>
    <name type="synonym">Donax arundinaceus</name>
    <dbReference type="NCBI Taxonomy" id="35708"/>
    <lineage>
        <taxon>Eukaryota</taxon>
        <taxon>Viridiplantae</taxon>
        <taxon>Streptophyta</taxon>
        <taxon>Embryophyta</taxon>
        <taxon>Tracheophyta</taxon>
        <taxon>Spermatophyta</taxon>
        <taxon>Magnoliopsida</taxon>
        <taxon>Liliopsida</taxon>
        <taxon>Poales</taxon>
        <taxon>Poaceae</taxon>
        <taxon>PACMAD clade</taxon>
        <taxon>Arundinoideae</taxon>
        <taxon>Arundineae</taxon>
        <taxon>Arundo</taxon>
    </lineage>
</organism>
<reference evidence="1" key="2">
    <citation type="journal article" date="2015" name="Data Brief">
        <title>Shoot transcriptome of the giant reed, Arundo donax.</title>
        <authorList>
            <person name="Barrero R.A."/>
            <person name="Guerrero F.D."/>
            <person name="Moolhuijzen P."/>
            <person name="Goolsby J.A."/>
            <person name="Tidwell J."/>
            <person name="Bellgard S.E."/>
            <person name="Bellgard M.I."/>
        </authorList>
    </citation>
    <scope>NUCLEOTIDE SEQUENCE</scope>
    <source>
        <tissue evidence="1">Shoot tissue taken approximately 20 cm above the soil surface</tissue>
    </source>
</reference>
<sequence>MPRAIPRCLASLIMRENSELLFRRNEVKGCEFASSRAASAVDPRRRL</sequence>
<dbReference type="AlphaFoldDB" id="A0A0A9CZA2"/>
<dbReference type="EMBL" id="GBRH01219190">
    <property type="protein sequence ID" value="JAD78705.1"/>
    <property type="molecule type" value="Transcribed_RNA"/>
</dbReference>
<proteinExistence type="predicted"/>